<gene>
    <name evidence="6" type="ORF">THAR02_02627</name>
</gene>
<dbReference type="InterPro" id="IPR000719">
    <property type="entry name" value="Prot_kinase_dom"/>
</dbReference>
<sequence length="267" mass="29548">MSTDEPPMSGQFVLPPDTCIIDSKGDFVAAGVTSLVELLPNCDIIETPWDNPFPDCVQDLTTKAKIYQMLGEHPRLVKIRNWDSMEHTMVMEYMPHGTLKQYIENHYEGVSRPLQLQWARQAAEGLQFLHGLDIIHCDVGPHDFLLDASLNLKIADFDGSSINGSCASGCPGSRYRAPDPEWRPGKPPSLNEDLFALGSVLYFIFTGKVPFPQLGEDEVASNSKAGVFPQLSEVSCSDIVTLCWQQRAGSAQQIYETINRLCVTGNV</sequence>
<keyword evidence="1" id="KW-0808">Transferase</keyword>
<dbReference type="GO" id="GO:0004674">
    <property type="term" value="F:protein serine/threonine kinase activity"/>
    <property type="evidence" value="ECO:0007669"/>
    <property type="project" value="TreeGrafter"/>
</dbReference>
<keyword evidence="4" id="KW-0067">ATP-binding</keyword>
<evidence type="ECO:0000259" key="5">
    <source>
        <dbReference type="PROSITE" id="PS50011"/>
    </source>
</evidence>
<dbReference type="Proteomes" id="UP000034112">
    <property type="component" value="Unassembled WGS sequence"/>
</dbReference>
<dbReference type="GO" id="GO:0005524">
    <property type="term" value="F:ATP binding"/>
    <property type="evidence" value="ECO:0007669"/>
    <property type="project" value="UniProtKB-KW"/>
</dbReference>
<dbReference type="PANTHER" id="PTHR44329:SF288">
    <property type="entry name" value="MITOGEN-ACTIVATED PROTEIN KINASE KINASE KINASE 20"/>
    <property type="match status" value="1"/>
</dbReference>
<dbReference type="AlphaFoldDB" id="A0A0F9XKE0"/>
<dbReference type="Gene3D" id="1.10.510.10">
    <property type="entry name" value="Transferase(Phosphotransferase) domain 1"/>
    <property type="match status" value="1"/>
</dbReference>
<dbReference type="SUPFAM" id="SSF56112">
    <property type="entry name" value="Protein kinase-like (PK-like)"/>
    <property type="match status" value="1"/>
</dbReference>
<proteinExistence type="predicted"/>
<accession>A0A0F9XKE0</accession>
<protein>
    <recommendedName>
        <fullName evidence="5">Protein kinase domain-containing protein</fullName>
    </recommendedName>
</protein>
<dbReference type="InterPro" id="IPR011009">
    <property type="entry name" value="Kinase-like_dom_sf"/>
</dbReference>
<reference evidence="7" key="1">
    <citation type="journal article" date="2015" name="Genome Announc.">
        <title>Draft whole-genome sequence of the biocontrol agent Trichoderma harzianum T6776.</title>
        <authorList>
            <person name="Baroncelli R."/>
            <person name="Piaggeschi G."/>
            <person name="Fiorini L."/>
            <person name="Bertolini E."/>
            <person name="Zapparata A."/>
            <person name="Pe M.E."/>
            <person name="Sarrocco S."/>
            <person name="Vannacci G."/>
        </authorList>
    </citation>
    <scope>NUCLEOTIDE SEQUENCE [LARGE SCALE GENOMIC DNA]</scope>
    <source>
        <strain evidence="7">T6776</strain>
    </source>
</reference>
<dbReference type="OMA" id="FYLPRHW"/>
<evidence type="ECO:0000256" key="2">
    <source>
        <dbReference type="ARBA" id="ARBA00022741"/>
    </source>
</evidence>
<dbReference type="OrthoDB" id="1668230at2759"/>
<feature type="domain" description="Protein kinase" evidence="5">
    <location>
        <begin position="1"/>
        <end position="267"/>
    </location>
</feature>
<dbReference type="EMBL" id="JOKZ01000053">
    <property type="protein sequence ID" value="KKP05296.1"/>
    <property type="molecule type" value="Genomic_DNA"/>
</dbReference>
<comment type="caution">
    <text evidence="6">The sequence shown here is derived from an EMBL/GenBank/DDBJ whole genome shotgun (WGS) entry which is preliminary data.</text>
</comment>
<evidence type="ECO:0000256" key="4">
    <source>
        <dbReference type="ARBA" id="ARBA00022840"/>
    </source>
</evidence>
<organism evidence="6 7">
    <name type="scientific">Trichoderma harzianum</name>
    <name type="common">Hypocrea lixii</name>
    <dbReference type="NCBI Taxonomy" id="5544"/>
    <lineage>
        <taxon>Eukaryota</taxon>
        <taxon>Fungi</taxon>
        <taxon>Dikarya</taxon>
        <taxon>Ascomycota</taxon>
        <taxon>Pezizomycotina</taxon>
        <taxon>Sordariomycetes</taxon>
        <taxon>Hypocreomycetidae</taxon>
        <taxon>Hypocreales</taxon>
        <taxon>Hypocreaceae</taxon>
        <taxon>Trichoderma</taxon>
    </lineage>
</organism>
<name>A0A0F9XKE0_TRIHA</name>
<dbReference type="Pfam" id="PF00069">
    <property type="entry name" value="Pkinase"/>
    <property type="match status" value="1"/>
</dbReference>
<evidence type="ECO:0000313" key="7">
    <source>
        <dbReference type="Proteomes" id="UP000034112"/>
    </source>
</evidence>
<evidence type="ECO:0000313" key="6">
    <source>
        <dbReference type="EMBL" id="KKP05296.1"/>
    </source>
</evidence>
<keyword evidence="3" id="KW-0418">Kinase</keyword>
<dbReference type="PANTHER" id="PTHR44329">
    <property type="entry name" value="SERINE/THREONINE-PROTEIN KINASE TNNI3K-RELATED"/>
    <property type="match status" value="1"/>
</dbReference>
<evidence type="ECO:0000256" key="3">
    <source>
        <dbReference type="ARBA" id="ARBA00022777"/>
    </source>
</evidence>
<keyword evidence="2" id="KW-0547">Nucleotide-binding</keyword>
<dbReference type="PROSITE" id="PS50011">
    <property type="entry name" value="PROTEIN_KINASE_DOM"/>
    <property type="match status" value="1"/>
</dbReference>
<evidence type="ECO:0000256" key="1">
    <source>
        <dbReference type="ARBA" id="ARBA00022679"/>
    </source>
</evidence>
<dbReference type="InterPro" id="IPR051681">
    <property type="entry name" value="Ser/Thr_Kinases-Pseudokinases"/>
</dbReference>